<evidence type="ECO:0000313" key="2">
    <source>
        <dbReference type="Proteomes" id="UP000805193"/>
    </source>
</evidence>
<organism evidence="1 2">
    <name type="scientific">Ixodes persulcatus</name>
    <name type="common">Taiga tick</name>
    <dbReference type="NCBI Taxonomy" id="34615"/>
    <lineage>
        <taxon>Eukaryota</taxon>
        <taxon>Metazoa</taxon>
        <taxon>Ecdysozoa</taxon>
        <taxon>Arthropoda</taxon>
        <taxon>Chelicerata</taxon>
        <taxon>Arachnida</taxon>
        <taxon>Acari</taxon>
        <taxon>Parasitiformes</taxon>
        <taxon>Ixodida</taxon>
        <taxon>Ixodoidea</taxon>
        <taxon>Ixodidae</taxon>
        <taxon>Ixodinae</taxon>
        <taxon>Ixodes</taxon>
    </lineage>
</organism>
<accession>A0AC60NTR8</accession>
<name>A0AC60NTR8_IXOPE</name>
<gene>
    <name evidence="1" type="ORF">HPB47_012382</name>
</gene>
<protein>
    <submittedName>
        <fullName evidence="1">Uncharacterized protein</fullName>
    </submittedName>
</protein>
<comment type="caution">
    <text evidence="1">The sequence shown here is derived from an EMBL/GenBank/DDBJ whole genome shotgun (WGS) entry which is preliminary data.</text>
</comment>
<dbReference type="EMBL" id="JABSTQ010011516">
    <property type="protein sequence ID" value="KAG0410524.1"/>
    <property type="molecule type" value="Genomic_DNA"/>
</dbReference>
<dbReference type="Proteomes" id="UP000805193">
    <property type="component" value="Unassembled WGS sequence"/>
</dbReference>
<sequence>MRRPARVITARASDPGSLWTAAGAANDAPGRQRTARHPRTAVHASAGSAKRASNGAVRHVRTDFAADASECDLPFDPERASIFEATIRAVRFTPTGLSTPGATCLPCIYFVRCDVRASYTSSHPSMD</sequence>
<proteinExistence type="predicted"/>
<keyword evidence="2" id="KW-1185">Reference proteome</keyword>
<reference evidence="1 2" key="1">
    <citation type="journal article" date="2020" name="Cell">
        <title>Large-Scale Comparative Analyses of Tick Genomes Elucidate Their Genetic Diversity and Vector Capacities.</title>
        <authorList>
            <consortium name="Tick Genome and Microbiome Consortium (TIGMIC)"/>
            <person name="Jia N."/>
            <person name="Wang J."/>
            <person name="Shi W."/>
            <person name="Du L."/>
            <person name="Sun Y."/>
            <person name="Zhan W."/>
            <person name="Jiang J.F."/>
            <person name="Wang Q."/>
            <person name="Zhang B."/>
            <person name="Ji P."/>
            <person name="Bell-Sakyi L."/>
            <person name="Cui X.M."/>
            <person name="Yuan T.T."/>
            <person name="Jiang B.G."/>
            <person name="Yang W.F."/>
            <person name="Lam T.T."/>
            <person name="Chang Q.C."/>
            <person name="Ding S.J."/>
            <person name="Wang X.J."/>
            <person name="Zhu J.G."/>
            <person name="Ruan X.D."/>
            <person name="Zhao L."/>
            <person name="Wei J.T."/>
            <person name="Ye R.Z."/>
            <person name="Que T.C."/>
            <person name="Du C.H."/>
            <person name="Zhou Y.H."/>
            <person name="Cheng J.X."/>
            <person name="Dai P.F."/>
            <person name="Guo W.B."/>
            <person name="Han X.H."/>
            <person name="Huang E.J."/>
            <person name="Li L.F."/>
            <person name="Wei W."/>
            <person name="Gao Y.C."/>
            <person name="Liu J.Z."/>
            <person name="Shao H.Z."/>
            <person name="Wang X."/>
            <person name="Wang C.C."/>
            <person name="Yang T.C."/>
            <person name="Huo Q.B."/>
            <person name="Li W."/>
            <person name="Chen H.Y."/>
            <person name="Chen S.E."/>
            <person name="Zhou L.G."/>
            <person name="Ni X.B."/>
            <person name="Tian J.H."/>
            <person name="Sheng Y."/>
            <person name="Liu T."/>
            <person name="Pan Y.S."/>
            <person name="Xia L.Y."/>
            <person name="Li J."/>
            <person name="Zhao F."/>
            <person name="Cao W.C."/>
        </authorList>
    </citation>
    <scope>NUCLEOTIDE SEQUENCE [LARGE SCALE GENOMIC DNA]</scope>
    <source>
        <strain evidence="1">Iper-2018</strain>
    </source>
</reference>
<evidence type="ECO:0000313" key="1">
    <source>
        <dbReference type="EMBL" id="KAG0410524.1"/>
    </source>
</evidence>